<proteinExistence type="predicted"/>
<accession>A0A4P6DTK7</accession>
<dbReference type="EMBL" id="CP035464">
    <property type="protein sequence ID" value="QAY32815.1"/>
    <property type="molecule type" value="Genomic_DNA"/>
</dbReference>
<dbReference type="RefSeq" id="WP_129237265.1">
    <property type="nucleotide sequence ID" value="NZ_CP035464.1"/>
</dbReference>
<protein>
    <submittedName>
        <fullName evidence="1">Uncharacterized protein</fullName>
    </submittedName>
</protein>
<name>A0A4P6DTK7_9BIFI</name>
<dbReference type="AlphaFoldDB" id="A0A4P6DTK7"/>
<gene>
    <name evidence="1" type="ORF">ESN35_04830</name>
</gene>
<evidence type="ECO:0000313" key="1">
    <source>
        <dbReference type="EMBL" id="QAY32815.1"/>
    </source>
</evidence>
<organism evidence="1 2">
    <name type="scientific">Bifidobacterium pullorum subsp. gallinarum</name>
    <dbReference type="NCBI Taxonomy" id="78344"/>
    <lineage>
        <taxon>Bacteria</taxon>
        <taxon>Bacillati</taxon>
        <taxon>Actinomycetota</taxon>
        <taxon>Actinomycetes</taxon>
        <taxon>Bifidobacteriales</taxon>
        <taxon>Bifidobacteriaceae</taxon>
        <taxon>Bifidobacterium</taxon>
    </lineage>
</organism>
<reference evidence="1 2" key="1">
    <citation type="submission" date="2019-01" db="EMBL/GenBank/DDBJ databases">
        <title>Complete genome sequence of Bifidobacterium gallinarum CACC 514.</title>
        <authorList>
            <person name="Jung M."/>
        </authorList>
    </citation>
    <scope>NUCLEOTIDE SEQUENCE [LARGE SCALE GENOMIC DNA]</scope>
    <source>
        <strain evidence="1 2">CACC 514</strain>
    </source>
</reference>
<dbReference type="KEGG" id="bgx:ESN35_04830"/>
<dbReference type="Proteomes" id="UP000293589">
    <property type="component" value="Chromosome"/>
</dbReference>
<evidence type="ECO:0000313" key="2">
    <source>
        <dbReference type="Proteomes" id="UP000293589"/>
    </source>
</evidence>
<sequence length="62" mass="7031">MSIDIQQQAVAALQNEDQVCNTMAETYVIGYKRGWDQALALAIRIEQAINNSDDLFSDRMRP</sequence>